<reference evidence="1 2" key="1">
    <citation type="journal article" date="2005" name="J. Bacteriol.">
        <title>Insights on evolution of virulence and resistance from the complete genome analysis of an early methicillin-resistant Staphylococcus aureus strain and a biofilm-producing methicillin-resistant Staphylococcus epidermidis strain.</title>
        <authorList>
            <person name="Gill S.R."/>
            <person name="Fouts D.E."/>
            <person name="Archer G.L."/>
            <person name="Mongodin E.F."/>
            <person name="Deboy R.T."/>
            <person name="Ravel J."/>
            <person name="Paulsen I.T."/>
            <person name="Kolonay J.F."/>
            <person name="Brinkac L."/>
            <person name="Beanan M."/>
            <person name="Dodson R.J."/>
            <person name="Daugherty S.C."/>
            <person name="Madupu R."/>
            <person name="Angiuoli S.V."/>
            <person name="Durkin A.S."/>
            <person name="Haft D.H."/>
            <person name="Vamathevan J."/>
            <person name="Khouri H."/>
            <person name="Utterback T."/>
            <person name="Lee C."/>
            <person name="Dimitrov G."/>
            <person name="Jiang L."/>
            <person name="Qin H."/>
            <person name="Weidman J."/>
            <person name="Tran K."/>
            <person name="Kang K."/>
            <person name="Hance I.R."/>
            <person name="Nelson K.E."/>
            <person name="Fraser C.M."/>
        </authorList>
    </citation>
    <scope>NUCLEOTIDE SEQUENCE [LARGE SCALE GENOMIC DNA]</scope>
    <source>
        <strain evidence="1 2">COL</strain>
    </source>
</reference>
<dbReference type="KEGG" id="sac:SACOL1559"/>
<evidence type="ECO:0000313" key="1">
    <source>
        <dbReference type="EMBL" id="AAW36751.1"/>
    </source>
</evidence>
<dbReference type="AlphaFoldDB" id="A0A0H2WX81"/>
<protein>
    <submittedName>
        <fullName evidence="1">Uncharacterized protein</fullName>
    </submittedName>
</protein>
<name>A0A0H2WX81_STAAC</name>
<evidence type="ECO:0000313" key="2">
    <source>
        <dbReference type="Proteomes" id="UP000000530"/>
    </source>
</evidence>
<proteinExistence type="predicted"/>
<gene>
    <name evidence="1" type="ordered locus">SACOL1559</name>
</gene>
<dbReference type="HOGENOM" id="CLU_3391484_0_0_9"/>
<accession>A0A0H2WX81</accession>
<organism evidence="1 2">
    <name type="scientific">Staphylococcus aureus (strain COL)</name>
    <dbReference type="NCBI Taxonomy" id="93062"/>
    <lineage>
        <taxon>Bacteria</taxon>
        <taxon>Bacillati</taxon>
        <taxon>Bacillota</taxon>
        <taxon>Bacilli</taxon>
        <taxon>Bacillales</taxon>
        <taxon>Staphylococcaceae</taxon>
        <taxon>Staphylococcus</taxon>
    </lineage>
</organism>
<sequence>MKTCEQISYHDFKHNNVWYIVKIVSKYRCDSD</sequence>
<dbReference type="EMBL" id="CP000046">
    <property type="protein sequence ID" value="AAW36751.1"/>
    <property type="molecule type" value="Genomic_DNA"/>
</dbReference>
<dbReference type="Proteomes" id="UP000000530">
    <property type="component" value="Chromosome"/>
</dbReference>